<dbReference type="EMBL" id="BPLR01020926">
    <property type="protein sequence ID" value="GIX84068.1"/>
    <property type="molecule type" value="Genomic_DNA"/>
</dbReference>
<keyword evidence="1" id="KW-1133">Transmembrane helix</keyword>
<proteinExistence type="predicted"/>
<keyword evidence="1" id="KW-0472">Membrane</keyword>
<organism evidence="2 3">
    <name type="scientific">Caerostris extrusa</name>
    <name type="common">Bark spider</name>
    <name type="synonym">Caerostris bankana</name>
    <dbReference type="NCBI Taxonomy" id="172846"/>
    <lineage>
        <taxon>Eukaryota</taxon>
        <taxon>Metazoa</taxon>
        <taxon>Ecdysozoa</taxon>
        <taxon>Arthropoda</taxon>
        <taxon>Chelicerata</taxon>
        <taxon>Arachnida</taxon>
        <taxon>Araneae</taxon>
        <taxon>Araneomorphae</taxon>
        <taxon>Entelegynae</taxon>
        <taxon>Araneoidea</taxon>
        <taxon>Araneidae</taxon>
        <taxon>Caerostris</taxon>
    </lineage>
</organism>
<name>A0AAV4NHW5_CAEEX</name>
<comment type="caution">
    <text evidence="2">The sequence shown here is derived from an EMBL/GenBank/DDBJ whole genome shotgun (WGS) entry which is preliminary data.</text>
</comment>
<dbReference type="Proteomes" id="UP001054945">
    <property type="component" value="Unassembled WGS sequence"/>
</dbReference>
<evidence type="ECO:0000256" key="1">
    <source>
        <dbReference type="SAM" id="Phobius"/>
    </source>
</evidence>
<evidence type="ECO:0000313" key="3">
    <source>
        <dbReference type="Proteomes" id="UP001054945"/>
    </source>
</evidence>
<feature type="transmembrane region" description="Helical" evidence="1">
    <location>
        <begin position="66"/>
        <end position="84"/>
    </location>
</feature>
<keyword evidence="3" id="KW-1185">Reference proteome</keyword>
<reference evidence="2 3" key="1">
    <citation type="submission" date="2021-06" db="EMBL/GenBank/DDBJ databases">
        <title>Caerostris extrusa draft genome.</title>
        <authorList>
            <person name="Kono N."/>
            <person name="Arakawa K."/>
        </authorList>
    </citation>
    <scope>NUCLEOTIDE SEQUENCE [LARGE SCALE GENOMIC DNA]</scope>
</reference>
<accession>A0AAV4NHW5</accession>
<sequence>MKNQFALLFSGGRSCSNCATRCCNNYENKPDVVKGHDASKRARRKRGWHSPYIEAHSNMRKIRRMLWSLVTFTCFIGFMFKGLGDKEFLRIHKEAQIGKQHDFRLELGHSYTLINSCIFHGTQNLEVEECLKRFSLSFDPDFGNCYSFSVRGRDNGGST</sequence>
<keyword evidence="1" id="KW-0812">Transmembrane</keyword>
<dbReference type="AlphaFoldDB" id="A0AAV4NHW5"/>
<protein>
    <submittedName>
        <fullName evidence="2">Uncharacterized protein</fullName>
    </submittedName>
</protein>
<gene>
    <name evidence="2" type="ORF">CEXT_226911</name>
</gene>
<evidence type="ECO:0000313" key="2">
    <source>
        <dbReference type="EMBL" id="GIX84068.1"/>
    </source>
</evidence>